<evidence type="ECO:0000313" key="2">
    <source>
        <dbReference type="EMBL" id="RUR26818.1"/>
    </source>
</evidence>
<dbReference type="EMBL" id="RZHG01000030">
    <property type="protein sequence ID" value="RUR26818.1"/>
    <property type="molecule type" value="Genomic_DNA"/>
</dbReference>
<keyword evidence="2" id="KW-0067">ATP-binding</keyword>
<protein>
    <submittedName>
        <fullName evidence="2">ATP-binding protein</fullName>
    </submittedName>
</protein>
<dbReference type="AlphaFoldDB" id="A0A433KEW7"/>
<keyword evidence="3" id="KW-1185">Reference proteome</keyword>
<dbReference type="PANTHER" id="PTHR30050:SF4">
    <property type="entry name" value="ATP-BINDING PROTEIN RV3427C IN INSERTION SEQUENCE-RELATED"/>
    <property type="match status" value="1"/>
</dbReference>
<dbReference type="RefSeq" id="WP_126949102.1">
    <property type="nucleotide sequence ID" value="NZ_RZHG01000030.1"/>
</dbReference>
<feature type="domain" description="AAA+ ATPase" evidence="1">
    <location>
        <begin position="114"/>
        <end position="240"/>
    </location>
</feature>
<proteinExistence type="predicted"/>
<dbReference type="SMART" id="SM00382">
    <property type="entry name" value="AAA"/>
    <property type="match status" value="1"/>
</dbReference>
<dbReference type="CDD" id="cd00009">
    <property type="entry name" value="AAA"/>
    <property type="match status" value="1"/>
</dbReference>
<dbReference type="Gene3D" id="3.40.50.300">
    <property type="entry name" value="P-loop containing nucleotide triphosphate hydrolases"/>
    <property type="match status" value="1"/>
</dbReference>
<gene>
    <name evidence="2" type="ORF">ELY33_17065</name>
</gene>
<dbReference type="Proteomes" id="UP000287336">
    <property type="component" value="Unassembled WGS sequence"/>
</dbReference>
<dbReference type="SUPFAM" id="SSF52540">
    <property type="entry name" value="P-loop containing nucleoside triphosphate hydrolases"/>
    <property type="match status" value="1"/>
</dbReference>
<comment type="caution">
    <text evidence="2">The sequence shown here is derived from an EMBL/GenBank/DDBJ whole genome shotgun (WGS) entry which is preliminary data.</text>
</comment>
<dbReference type="GO" id="GO:0006260">
    <property type="term" value="P:DNA replication"/>
    <property type="evidence" value="ECO:0007669"/>
    <property type="project" value="TreeGrafter"/>
</dbReference>
<keyword evidence="2" id="KW-0547">Nucleotide-binding</keyword>
<evidence type="ECO:0000259" key="1">
    <source>
        <dbReference type="SMART" id="SM00382"/>
    </source>
</evidence>
<dbReference type="InterPro" id="IPR027417">
    <property type="entry name" value="P-loop_NTPase"/>
</dbReference>
<dbReference type="PANTHER" id="PTHR30050">
    <property type="entry name" value="CHROMOSOMAL REPLICATION INITIATOR PROTEIN DNAA"/>
    <property type="match status" value="1"/>
</dbReference>
<dbReference type="Pfam" id="PF01695">
    <property type="entry name" value="IstB_IS21"/>
    <property type="match status" value="1"/>
</dbReference>
<evidence type="ECO:0000313" key="3">
    <source>
        <dbReference type="Proteomes" id="UP000287336"/>
    </source>
</evidence>
<accession>A0A433KEW7</accession>
<dbReference type="OrthoDB" id="9773429at2"/>
<name>A0A433KEW7_9GAMM</name>
<dbReference type="InterPro" id="IPR002611">
    <property type="entry name" value="IstB_ATP-bd"/>
</dbReference>
<dbReference type="GO" id="GO:0005524">
    <property type="term" value="F:ATP binding"/>
    <property type="evidence" value="ECO:0007669"/>
    <property type="project" value="UniProtKB-KW"/>
</dbReference>
<dbReference type="InterPro" id="IPR003593">
    <property type="entry name" value="AAA+_ATPase"/>
</dbReference>
<reference evidence="2 3" key="1">
    <citation type="submission" date="2018-12" db="EMBL/GenBank/DDBJ databases">
        <title>three novel Halomonas strain isolated from plants.</title>
        <authorList>
            <person name="Sun C."/>
        </authorList>
    </citation>
    <scope>NUCLEOTIDE SEQUENCE [LARGE SCALE GENOMIC DNA]</scope>
    <source>
        <strain evidence="2 3">DSM 19434</strain>
    </source>
</reference>
<organism evidence="2 3">
    <name type="scientific">Vreelandella andesensis</name>
    <dbReference type="NCBI Taxonomy" id="447567"/>
    <lineage>
        <taxon>Bacteria</taxon>
        <taxon>Pseudomonadati</taxon>
        <taxon>Pseudomonadota</taxon>
        <taxon>Gammaproteobacteria</taxon>
        <taxon>Oceanospirillales</taxon>
        <taxon>Halomonadaceae</taxon>
        <taxon>Vreelandella</taxon>
    </lineage>
</organism>
<sequence length="256" mass="28324">MTTNPIMGVVETKRAHCETHGDYESVLLNLGQPRWTGCPGCSRAAIADHEAKRAVDQPEELRRLQAQAMLEAAGVPRRLQTATLRTYVSETDSQQAAHKLVCEYAKHLGEKLESGDGLIMMGNMGTGKTHLAVGLIRVATRTHNVKARYVTAPALFSRVRASYSGNGETEADILAEYADTPLLVLDEIGVGKGSDNELNLIYALLGRRYDECRPTVIITNLMSEDLRAWLGERVVDRLRETSPVVLFNWESYRGRA</sequence>